<dbReference type="SUPFAM" id="SSF53474">
    <property type="entry name" value="alpha/beta-Hydrolases"/>
    <property type="match status" value="1"/>
</dbReference>
<keyword evidence="5" id="KW-1185">Reference proteome</keyword>
<evidence type="ECO:0000256" key="2">
    <source>
        <dbReference type="SAM" id="MobiDB-lite"/>
    </source>
</evidence>
<protein>
    <submittedName>
        <fullName evidence="6">Uncharacterized protein LOC103524856</fullName>
    </submittedName>
</protein>
<dbReference type="Pfam" id="PF00135">
    <property type="entry name" value="COesterase"/>
    <property type="match status" value="1"/>
</dbReference>
<evidence type="ECO:0000259" key="4">
    <source>
        <dbReference type="Pfam" id="PF00135"/>
    </source>
</evidence>
<name>A0A3Q0INM5_DIACI</name>
<dbReference type="InterPro" id="IPR029058">
    <property type="entry name" value="AB_hydrolase_fold"/>
</dbReference>
<dbReference type="InterPro" id="IPR002018">
    <property type="entry name" value="CarbesteraseB"/>
</dbReference>
<evidence type="ECO:0000256" key="3">
    <source>
        <dbReference type="SAM" id="SignalP"/>
    </source>
</evidence>
<keyword evidence="1" id="KW-0325">Glycoprotein</keyword>
<gene>
    <name evidence="6" type="primary">LOC103524856</name>
</gene>
<accession>A0A3Q0INM5</accession>
<dbReference type="Pfam" id="PF16061">
    <property type="entry name" value="DUF4803"/>
    <property type="match status" value="1"/>
</dbReference>
<dbReference type="Proteomes" id="UP000079169">
    <property type="component" value="Unplaced"/>
</dbReference>
<dbReference type="RefSeq" id="XP_026675910.1">
    <property type="nucleotide sequence ID" value="XM_026820109.1"/>
</dbReference>
<reference evidence="6" key="1">
    <citation type="submission" date="2025-08" db="UniProtKB">
        <authorList>
            <consortium name="RefSeq"/>
        </authorList>
    </citation>
    <scope>IDENTIFICATION</scope>
</reference>
<feature type="signal peptide" evidence="3">
    <location>
        <begin position="1"/>
        <end position="18"/>
    </location>
</feature>
<dbReference type="PaxDb" id="121845-A0A3Q0INM5"/>
<evidence type="ECO:0000313" key="6">
    <source>
        <dbReference type="RefSeq" id="XP_026675910.1"/>
    </source>
</evidence>
<keyword evidence="3" id="KW-0732">Signal</keyword>
<evidence type="ECO:0000313" key="5">
    <source>
        <dbReference type="Proteomes" id="UP000079169"/>
    </source>
</evidence>
<dbReference type="PANTHER" id="PTHR47890:SF1">
    <property type="entry name" value="LD24308P"/>
    <property type="match status" value="1"/>
</dbReference>
<dbReference type="STRING" id="121845.A0A3Q0INM5"/>
<dbReference type="GeneID" id="103524856"/>
<dbReference type="InterPro" id="IPR032062">
    <property type="entry name" value="DUF4803"/>
</dbReference>
<evidence type="ECO:0000256" key="1">
    <source>
        <dbReference type="ARBA" id="ARBA00023180"/>
    </source>
</evidence>
<organism evidence="5 6">
    <name type="scientific">Diaphorina citri</name>
    <name type="common">Asian citrus psyllid</name>
    <dbReference type="NCBI Taxonomy" id="121845"/>
    <lineage>
        <taxon>Eukaryota</taxon>
        <taxon>Metazoa</taxon>
        <taxon>Ecdysozoa</taxon>
        <taxon>Arthropoda</taxon>
        <taxon>Hexapoda</taxon>
        <taxon>Insecta</taxon>
        <taxon>Pterygota</taxon>
        <taxon>Neoptera</taxon>
        <taxon>Paraneoptera</taxon>
        <taxon>Hemiptera</taxon>
        <taxon>Sternorrhyncha</taxon>
        <taxon>Psylloidea</taxon>
        <taxon>Psyllidae</taxon>
        <taxon>Diaphorininae</taxon>
        <taxon>Diaphorina</taxon>
    </lineage>
</organism>
<proteinExistence type="predicted"/>
<feature type="compositionally biased region" description="Acidic residues" evidence="2">
    <location>
        <begin position="252"/>
        <end position="268"/>
    </location>
</feature>
<feature type="chain" id="PRO_5017956576" evidence="3">
    <location>
        <begin position="19"/>
        <end position="861"/>
    </location>
</feature>
<dbReference type="PANTHER" id="PTHR47890">
    <property type="entry name" value="LD24308P"/>
    <property type="match status" value="1"/>
</dbReference>
<dbReference type="AlphaFoldDB" id="A0A3Q0INM5"/>
<feature type="region of interest" description="Disordered" evidence="2">
    <location>
        <begin position="252"/>
        <end position="289"/>
    </location>
</feature>
<sequence>MELKLGLLLLLCLHTALPFGFDDIETIFDITEKTVSTLSKAPEIAELVNHANKDSEIKLPFSKTRRQLIPMFKKFAEVTRIVKKIDRDLIASNMQTISQLQKDLPIAFRFELKLDAIEDTITLIELYYQNFLSYTDQAQEHYKESNQIDSNTQTSTSQPAPNIKFDKYTLENFATSLTSHVPTSVRGLMERINEMIVPSSRDTVRIFMREGIFQTVVKTFNRQLQIIAIHHIFVLIIVAMDADATSERIIDDEISITESDEEDPDDLEDHSMRMQADQPPLPGDPGSDPLVVKTTKGRIRGITLTAPTGKQVDAWLGIPYAQKPIGNLRFRHPQSKRCAMVSLPWVGVLLGATLVSCTFHPAPKHTSITALDLTDFVLKEMKLISRNITDPMWLFVKNDSHPQHRQDINLVNFYREMGQQFSRLGDVQVLSPSVANYSYSWRIMTMLGQLVEMYYSKFKAQLGRTDYNLWRKSWLEFCHMILYDKNSGELTSVPHMMDRISSVLVDRDNFYLDVYKELEGSICSTEMSPQQLIYNLYSTLQVTQVKAYVMMQFSWTLLHLYGKGNFTTETELLQAQFKERLVQQMGTVQAAMSSTSNMVYKCDPKAHIQGQTYTQLTMLLQGYLVNVVDLNGEASCRSKCAAYSLVPRQYDCYKNEFCARQKRCEGTILNCQFYDSDMTLCASPKSANSTRRYEWIQYENGVTLGKKSHCLTFEDTVDSWWRIYIPPHHCTYCMCLCDAKDNPRSDRYWSLRPVESDISNNKTLLNVDNLDVPTVSSAPSRIDSVPDSYLLFTNSDLDRDVGQTTLPYIDIQPVTTEPLSPLSGAGVYHKSMPGYGGYVAPRLFTYDASEFLSPDIFRSKK</sequence>
<feature type="domain" description="Carboxylesterase type B" evidence="4">
    <location>
        <begin position="290"/>
        <end position="336"/>
    </location>
</feature>
<dbReference type="KEGG" id="dci:103524856"/>
<dbReference type="Gene3D" id="3.40.50.1820">
    <property type="entry name" value="alpha/beta hydrolase"/>
    <property type="match status" value="1"/>
</dbReference>